<dbReference type="EMBL" id="CAJNXB010001003">
    <property type="protein sequence ID" value="CAF3121648.1"/>
    <property type="molecule type" value="Genomic_DNA"/>
</dbReference>
<dbReference type="EMBL" id="CAJOBQ010001574">
    <property type="protein sequence ID" value="CAF4498738.1"/>
    <property type="molecule type" value="Genomic_DNA"/>
</dbReference>
<dbReference type="AlphaFoldDB" id="A0A817S205"/>
<protein>
    <recommendedName>
        <fullName evidence="4">Aromatic amino acid beta-eliminating lyase/threonine aldolase domain-containing protein</fullName>
    </recommendedName>
</protein>
<dbReference type="Proteomes" id="UP000663833">
    <property type="component" value="Unassembled WGS sequence"/>
</dbReference>
<dbReference type="EMBL" id="CAJOBR010000996">
    <property type="protein sequence ID" value="CAF4568107.1"/>
    <property type="molecule type" value="Genomic_DNA"/>
</dbReference>
<dbReference type="SUPFAM" id="SSF53383">
    <property type="entry name" value="PLP-dependent transferases"/>
    <property type="match status" value="1"/>
</dbReference>
<evidence type="ECO:0000313" key="12">
    <source>
        <dbReference type="EMBL" id="CAF4498738.1"/>
    </source>
</evidence>
<dbReference type="Proteomes" id="UP000663862">
    <property type="component" value="Unassembled WGS sequence"/>
</dbReference>
<dbReference type="Proteomes" id="UP000663872">
    <property type="component" value="Unassembled WGS sequence"/>
</dbReference>
<dbReference type="GO" id="GO:0006567">
    <property type="term" value="P:L-threonine catabolic process"/>
    <property type="evidence" value="ECO:0007669"/>
    <property type="project" value="TreeGrafter"/>
</dbReference>
<dbReference type="GO" id="GO:0006545">
    <property type="term" value="P:glycine biosynthetic process"/>
    <property type="evidence" value="ECO:0007669"/>
    <property type="project" value="TreeGrafter"/>
</dbReference>
<sequence length="91" mass="10059">MRQAMLDAEVEDDVYGGDLTVLKLQDIAAKLLGREAALFVPSETMEDLICALNHCSQFGSEMILGDECYMNIYQQDGCATLARIHSRTVTT</sequence>
<dbReference type="InterPro" id="IPR015421">
    <property type="entry name" value="PyrdxlP-dep_Trfase_major"/>
</dbReference>
<dbReference type="InterPro" id="IPR015424">
    <property type="entry name" value="PyrdxlP-dep_Trfase"/>
</dbReference>
<dbReference type="PANTHER" id="PTHR48097:SF9">
    <property type="entry name" value="L-THREONINE ALDOLASE"/>
    <property type="match status" value="1"/>
</dbReference>
<evidence type="ECO:0000313" key="8">
    <source>
        <dbReference type="EMBL" id="CAF3514684.1"/>
    </source>
</evidence>
<dbReference type="GO" id="GO:0008732">
    <property type="term" value="F:L-allo-threonine aldolase activity"/>
    <property type="evidence" value="ECO:0007669"/>
    <property type="project" value="TreeGrafter"/>
</dbReference>
<comment type="cofactor">
    <cofactor evidence="1">
        <name>pyridoxal 5'-phosphate</name>
        <dbReference type="ChEBI" id="CHEBI:597326"/>
    </cofactor>
</comment>
<evidence type="ECO:0000313" key="6">
    <source>
        <dbReference type="EMBL" id="CAF3273213.1"/>
    </source>
</evidence>
<dbReference type="EMBL" id="CAJOBP010000992">
    <property type="protein sequence ID" value="CAF4243184.1"/>
    <property type="molecule type" value="Genomic_DNA"/>
</dbReference>
<proteinExistence type="inferred from homology"/>
<dbReference type="EMBL" id="CAJNYD010000551">
    <property type="protein sequence ID" value="CAF3273213.1"/>
    <property type="molecule type" value="Genomic_DNA"/>
</dbReference>
<dbReference type="Pfam" id="PF01212">
    <property type="entry name" value="Beta_elim_lyase"/>
    <property type="match status" value="1"/>
</dbReference>
<dbReference type="EMBL" id="CAJNYV010006032">
    <property type="protein sequence ID" value="CAF3795032.1"/>
    <property type="molecule type" value="Genomic_DNA"/>
</dbReference>
<dbReference type="Proteomes" id="UP000663848">
    <property type="component" value="Unassembled WGS sequence"/>
</dbReference>
<dbReference type="Gene3D" id="3.40.640.10">
    <property type="entry name" value="Type I PLP-dependent aspartate aminotransferase-like (Major domain)"/>
    <property type="match status" value="1"/>
</dbReference>
<dbReference type="EMBL" id="CAJOBO010001189">
    <property type="protein sequence ID" value="CAF4349232.1"/>
    <property type="molecule type" value="Genomic_DNA"/>
</dbReference>
<dbReference type="Proteomes" id="UP000663851">
    <property type="component" value="Unassembled WGS sequence"/>
</dbReference>
<accession>A0A817S205</accession>
<evidence type="ECO:0000313" key="10">
    <source>
        <dbReference type="EMBL" id="CAF4243184.1"/>
    </source>
</evidence>
<dbReference type="Proteomes" id="UP000663825">
    <property type="component" value="Unassembled WGS sequence"/>
</dbReference>
<name>A0A817S205_9BILA</name>
<dbReference type="PANTHER" id="PTHR48097">
    <property type="entry name" value="L-THREONINE ALDOLASE-RELATED"/>
    <property type="match status" value="1"/>
</dbReference>
<evidence type="ECO:0000313" key="14">
    <source>
        <dbReference type="EMBL" id="CAF4753899.1"/>
    </source>
</evidence>
<evidence type="ECO:0000313" key="15">
    <source>
        <dbReference type="Proteomes" id="UP000663833"/>
    </source>
</evidence>
<dbReference type="Proteomes" id="UP000663838">
    <property type="component" value="Unassembled WGS sequence"/>
</dbReference>
<dbReference type="GO" id="GO:0005829">
    <property type="term" value="C:cytosol"/>
    <property type="evidence" value="ECO:0007669"/>
    <property type="project" value="TreeGrafter"/>
</dbReference>
<evidence type="ECO:0000313" key="13">
    <source>
        <dbReference type="EMBL" id="CAF4568107.1"/>
    </source>
</evidence>
<dbReference type="EMBL" id="CAJNYU010002190">
    <property type="protein sequence ID" value="CAF3514684.1"/>
    <property type="molecule type" value="Genomic_DNA"/>
</dbReference>
<feature type="domain" description="Aromatic amino acid beta-eliminating lyase/threonine aldolase" evidence="4">
    <location>
        <begin position="1"/>
        <end position="90"/>
    </location>
</feature>
<evidence type="ECO:0000256" key="1">
    <source>
        <dbReference type="ARBA" id="ARBA00001933"/>
    </source>
</evidence>
<dbReference type="InterPro" id="IPR001597">
    <property type="entry name" value="ArAA_b-elim_lyase/Thr_aldolase"/>
</dbReference>
<organism evidence="6 15">
    <name type="scientific">Rotaria socialis</name>
    <dbReference type="NCBI Taxonomy" id="392032"/>
    <lineage>
        <taxon>Eukaryota</taxon>
        <taxon>Metazoa</taxon>
        <taxon>Spiralia</taxon>
        <taxon>Gnathifera</taxon>
        <taxon>Rotifera</taxon>
        <taxon>Eurotatoria</taxon>
        <taxon>Bdelloidea</taxon>
        <taxon>Philodinida</taxon>
        <taxon>Philodinidae</taxon>
        <taxon>Rotaria</taxon>
    </lineage>
</organism>
<evidence type="ECO:0000313" key="11">
    <source>
        <dbReference type="EMBL" id="CAF4349232.1"/>
    </source>
</evidence>
<evidence type="ECO:0000313" key="16">
    <source>
        <dbReference type="Proteomes" id="UP000663873"/>
    </source>
</evidence>
<dbReference type="OrthoDB" id="10261951at2759"/>
<dbReference type="EMBL" id="CAJOBS010001698">
    <property type="protein sequence ID" value="CAF4753899.1"/>
    <property type="molecule type" value="Genomic_DNA"/>
</dbReference>
<comment type="similarity">
    <text evidence="2">Belongs to the threonine aldolase family.</text>
</comment>
<dbReference type="Proteomes" id="UP000663873">
    <property type="component" value="Unassembled WGS sequence"/>
</dbReference>
<keyword evidence="3" id="KW-0663">Pyridoxal phosphate</keyword>
<dbReference type="EMBL" id="CAJNYT010002335">
    <property type="protein sequence ID" value="CAF3464914.1"/>
    <property type="molecule type" value="Genomic_DNA"/>
</dbReference>
<reference evidence="6" key="1">
    <citation type="submission" date="2021-02" db="EMBL/GenBank/DDBJ databases">
        <authorList>
            <person name="Nowell W R."/>
        </authorList>
    </citation>
    <scope>NUCLEOTIDE SEQUENCE</scope>
</reference>
<evidence type="ECO:0000313" key="7">
    <source>
        <dbReference type="EMBL" id="CAF3464914.1"/>
    </source>
</evidence>
<dbReference type="Proteomes" id="UP000663869">
    <property type="component" value="Unassembled WGS sequence"/>
</dbReference>
<evidence type="ECO:0000256" key="3">
    <source>
        <dbReference type="ARBA" id="ARBA00022898"/>
    </source>
</evidence>
<dbReference type="Proteomes" id="UP000663865">
    <property type="component" value="Unassembled WGS sequence"/>
</dbReference>
<keyword evidence="16" id="KW-1185">Reference proteome</keyword>
<evidence type="ECO:0000313" key="5">
    <source>
        <dbReference type="EMBL" id="CAF3121648.1"/>
    </source>
</evidence>
<evidence type="ECO:0000259" key="4">
    <source>
        <dbReference type="Pfam" id="PF01212"/>
    </source>
</evidence>
<comment type="caution">
    <text evidence="6">The sequence shown here is derived from an EMBL/GenBank/DDBJ whole genome shotgun (WGS) entry which is preliminary data.</text>
</comment>
<evidence type="ECO:0000313" key="9">
    <source>
        <dbReference type="EMBL" id="CAF3795032.1"/>
    </source>
</evidence>
<gene>
    <name evidence="8" type="ORF">FME351_LOCUS17588</name>
    <name evidence="7" type="ORF">GRG538_LOCUS15215</name>
    <name evidence="11" type="ORF">HFQ381_LOCUS16631</name>
    <name evidence="9" type="ORF">KIK155_LOCUS32091</name>
    <name evidence="6" type="ORF">LUA448_LOCUS6080</name>
    <name evidence="13" type="ORF">QYT958_LOCUS9444</name>
    <name evidence="5" type="ORF">TIS948_LOCUS8025</name>
    <name evidence="14" type="ORF">TOA249_LOCUS20563</name>
    <name evidence="12" type="ORF">TSG867_LOCUS20915</name>
    <name evidence="10" type="ORF">UJA718_LOCUS9071</name>
</gene>
<evidence type="ECO:0000256" key="2">
    <source>
        <dbReference type="ARBA" id="ARBA00006966"/>
    </source>
</evidence>